<dbReference type="Gene3D" id="1.10.357.10">
    <property type="entry name" value="Tetracycline Repressor, domain 2"/>
    <property type="match status" value="1"/>
</dbReference>
<evidence type="ECO:0000313" key="6">
    <source>
        <dbReference type="EMBL" id="QXQ12681.1"/>
    </source>
</evidence>
<organism evidence="6 7">
    <name type="scientific">Skermania pinensis</name>
    <dbReference type="NCBI Taxonomy" id="39122"/>
    <lineage>
        <taxon>Bacteria</taxon>
        <taxon>Bacillati</taxon>
        <taxon>Actinomycetota</taxon>
        <taxon>Actinomycetes</taxon>
        <taxon>Mycobacteriales</taxon>
        <taxon>Gordoniaceae</taxon>
        <taxon>Skermania</taxon>
    </lineage>
</organism>
<dbReference type="SUPFAM" id="SSF46689">
    <property type="entry name" value="Homeodomain-like"/>
    <property type="match status" value="1"/>
</dbReference>
<gene>
    <name evidence="6" type="ORF">KV203_12030</name>
</gene>
<evidence type="ECO:0000256" key="4">
    <source>
        <dbReference type="PROSITE-ProRule" id="PRU00335"/>
    </source>
</evidence>
<keyword evidence="2 4" id="KW-0238">DNA-binding</keyword>
<dbReference type="EMBL" id="CP079105">
    <property type="protein sequence ID" value="QXQ12681.1"/>
    <property type="molecule type" value="Genomic_DNA"/>
</dbReference>
<keyword evidence="1" id="KW-0805">Transcription regulation</keyword>
<dbReference type="Proteomes" id="UP000887023">
    <property type="component" value="Chromosome"/>
</dbReference>
<dbReference type="Pfam" id="PF00440">
    <property type="entry name" value="TetR_N"/>
    <property type="match status" value="1"/>
</dbReference>
<evidence type="ECO:0000313" key="7">
    <source>
        <dbReference type="Proteomes" id="UP000887023"/>
    </source>
</evidence>
<feature type="DNA-binding region" description="H-T-H motif" evidence="4">
    <location>
        <begin position="38"/>
        <end position="57"/>
    </location>
</feature>
<dbReference type="PROSITE" id="PS50977">
    <property type="entry name" value="HTH_TETR_2"/>
    <property type="match status" value="1"/>
</dbReference>
<dbReference type="PANTHER" id="PTHR47506:SF3">
    <property type="entry name" value="HTH-TYPE TRANSCRIPTIONAL REGULATOR LMRA"/>
    <property type="match status" value="1"/>
</dbReference>
<evidence type="ECO:0000256" key="3">
    <source>
        <dbReference type="ARBA" id="ARBA00023163"/>
    </source>
</evidence>
<evidence type="ECO:0000259" key="5">
    <source>
        <dbReference type="PROSITE" id="PS50977"/>
    </source>
</evidence>
<evidence type="ECO:0000256" key="2">
    <source>
        <dbReference type="ARBA" id="ARBA00023125"/>
    </source>
</evidence>
<name>A0ABX8S615_9ACTN</name>
<dbReference type="PRINTS" id="PR00455">
    <property type="entry name" value="HTHTETR"/>
</dbReference>
<dbReference type="InterPro" id="IPR001647">
    <property type="entry name" value="HTH_TetR"/>
</dbReference>
<evidence type="ECO:0000256" key="1">
    <source>
        <dbReference type="ARBA" id="ARBA00023015"/>
    </source>
</evidence>
<reference evidence="6" key="1">
    <citation type="submission" date="2021-07" db="EMBL/GenBank/DDBJ databases">
        <title>Candidatus Kaistella beijingensis sp. nov. isolated from a municipal wastewater treatment plant is involved in sludge foaming.</title>
        <authorList>
            <person name="Song Y."/>
            <person name="Liu S.-J."/>
        </authorList>
    </citation>
    <scope>NUCLEOTIDE SEQUENCE</scope>
    <source>
        <strain evidence="6">DSM 43998</strain>
    </source>
</reference>
<sequence>MTAALPPNKHQEKSLRTRALLLDAALDSLADRGYGNTSISDITARAGVTRGAQVHHFHTRTELFAHAIDHLVVRQRESLHRHIGQLAPDTTPVEVLIGLVTATFAGRLGKAAIELYSSFATDDELRHTMLRSQHEITIELLSTCTELIGDTAPRDRLESTFWLTVNLIRGTTVDEMLGRDERRRRQVVDDWRTLATLALATD</sequence>
<keyword evidence="3" id="KW-0804">Transcription</keyword>
<feature type="domain" description="HTH tetR-type" evidence="5">
    <location>
        <begin position="15"/>
        <end position="75"/>
    </location>
</feature>
<protein>
    <submittedName>
        <fullName evidence="6">TetR family transcriptional regulator</fullName>
    </submittedName>
</protein>
<proteinExistence type="predicted"/>
<accession>A0ABX8S615</accession>
<dbReference type="PANTHER" id="PTHR47506">
    <property type="entry name" value="TRANSCRIPTIONAL REGULATORY PROTEIN"/>
    <property type="match status" value="1"/>
</dbReference>
<keyword evidence="7" id="KW-1185">Reference proteome</keyword>
<dbReference type="RefSeq" id="WP_066467284.1">
    <property type="nucleotide sequence ID" value="NZ_CBCRUZ010000012.1"/>
</dbReference>
<dbReference type="InterPro" id="IPR009057">
    <property type="entry name" value="Homeodomain-like_sf"/>
</dbReference>